<dbReference type="Pfam" id="PF10030">
    <property type="entry name" value="DUF2272"/>
    <property type="match status" value="1"/>
</dbReference>
<dbReference type="eggNOG" id="COG4322">
    <property type="taxonomic scope" value="Bacteria"/>
</dbReference>
<keyword evidence="3" id="KW-1185">Reference proteome</keyword>
<dbReference type="AlphaFoldDB" id="K9VIN7"/>
<feature type="domain" description="DUF2272" evidence="1">
    <location>
        <begin position="116"/>
        <end position="243"/>
    </location>
</feature>
<dbReference type="InterPro" id="IPR019262">
    <property type="entry name" value="DUF2272"/>
</dbReference>
<dbReference type="OrthoDB" id="1273424at2"/>
<dbReference type="RefSeq" id="WP_015176354.1">
    <property type="nucleotide sequence ID" value="NC_019729.1"/>
</dbReference>
<name>K9VIN7_9CYAN</name>
<evidence type="ECO:0000259" key="1">
    <source>
        <dbReference type="Pfam" id="PF10030"/>
    </source>
</evidence>
<dbReference type="KEGG" id="oni:Osc7112_2651"/>
<organism evidence="2 3">
    <name type="scientific">Phormidium nigroviride PCC 7112</name>
    <dbReference type="NCBI Taxonomy" id="179408"/>
    <lineage>
        <taxon>Bacteria</taxon>
        <taxon>Bacillati</taxon>
        <taxon>Cyanobacteriota</taxon>
        <taxon>Cyanophyceae</taxon>
        <taxon>Oscillatoriophycideae</taxon>
        <taxon>Oscillatoriales</taxon>
        <taxon>Oscillatoriaceae</taxon>
        <taxon>Phormidium</taxon>
    </lineage>
</organism>
<dbReference type="EMBL" id="CP003614">
    <property type="protein sequence ID" value="AFZ07065.1"/>
    <property type="molecule type" value="Genomic_DNA"/>
</dbReference>
<dbReference type="HOGENOM" id="CLU_975297_0_0_3"/>
<evidence type="ECO:0000313" key="3">
    <source>
        <dbReference type="Proteomes" id="UP000010478"/>
    </source>
</evidence>
<dbReference type="STRING" id="179408.Osc7112_2651"/>
<protein>
    <recommendedName>
        <fullName evidence="1">DUF2272 domain-containing protein</fullName>
    </recommendedName>
</protein>
<dbReference type="PATRIC" id="fig|179408.3.peg.3244"/>
<reference evidence="2 3" key="1">
    <citation type="submission" date="2012-05" db="EMBL/GenBank/DDBJ databases">
        <title>Finished chromosome of genome of Oscillatoria sp. PCC 7112.</title>
        <authorList>
            <consortium name="US DOE Joint Genome Institute"/>
            <person name="Gugger M."/>
            <person name="Coursin T."/>
            <person name="Rippka R."/>
            <person name="Tandeau De Marsac N."/>
            <person name="Huntemann M."/>
            <person name="Wei C.-L."/>
            <person name="Han J."/>
            <person name="Detter J.C."/>
            <person name="Han C."/>
            <person name="Tapia R."/>
            <person name="Davenport K."/>
            <person name="Daligault H."/>
            <person name="Erkkila T."/>
            <person name="Gu W."/>
            <person name="Munk A.C.C."/>
            <person name="Teshima H."/>
            <person name="Xu Y."/>
            <person name="Chain P."/>
            <person name="Chen A."/>
            <person name="Krypides N."/>
            <person name="Mavromatis K."/>
            <person name="Markowitz V."/>
            <person name="Szeto E."/>
            <person name="Ivanova N."/>
            <person name="Mikhailova N."/>
            <person name="Ovchinnikova G."/>
            <person name="Pagani I."/>
            <person name="Pati A."/>
            <person name="Goodwin L."/>
            <person name="Peters L."/>
            <person name="Pitluck S."/>
            <person name="Woyke T."/>
            <person name="Kerfeld C."/>
        </authorList>
    </citation>
    <scope>NUCLEOTIDE SEQUENCE [LARGE SCALE GENOMIC DNA]</scope>
    <source>
        <strain evidence="2 3">PCC 7112</strain>
    </source>
</reference>
<proteinExistence type="predicted"/>
<sequence>MVVMKVKPDSLNLRRSPEIKDGNIITTLVLAQEVEVIEGNPTDRFWEVKTVVNGSTLQGFASAAFLRQPVSAAKEALISAAVKEWLRFDRGNKLEYEDPHYKYVGEYWSKIDLNLDGRDRDQPWSAALISFVARAANYRDFKFASAHSTYVYDAVDKRKANVTTAPFWGFEVKEHKPQLGDLVCRTRNGVHITSMASLPRGGFTSHCDIVVEVRDSEVRTLGGNVHQSVSITSYPLDHDGFLRKVNSVYGVLKNNL</sequence>
<dbReference type="Proteomes" id="UP000010478">
    <property type="component" value="Chromosome"/>
</dbReference>
<accession>K9VIN7</accession>
<evidence type="ECO:0000313" key="2">
    <source>
        <dbReference type="EMBL" id="AFZ07065.1"/>
    </source>
</evidence>
<gene>
    <name evidence="2" type="ORF">Osc7112_2651</name>
</gene>